<dbReference type="RefSeq" id="WP_079701840.1">
    <property type="nucleotide sequence ID" value="NZ_FUYR01000001.1"/>
</dbReference>
<sequence length="101" mass="11532">MARFKNNLLMKGTSGQLNQQMVLKTYGNKTFLSKLPDMSKVEFNENQKAEQGLFSDAITYARSIINDPKRKAEFKATLEPGRRVYNAAISAYLKEHKSKKD</sequence>
<name>A0A1T5B6H8_9SPHI</name>
<keyword evidence="2" id="KW-1185">Reference proteome</keyword>
<dbReference type="EMBL" id="FUYR01000001">
    <property type="protein sequence ID" value="SKB42836.1"/>
    <property type="molecule type" value="Genomic_DNA"/>
</dbReference>
<accession>A0A1T5B6H8</accession>
<protein>
    <submittedName>
        <fullName evidence="1">Uncharacterized protein</fullName>
    </submittedName>
</protein>
<dbReference type="OrthoDB" id="676604at2"/>
<proteinExistence type="predicted"/>
<gene>
    <name evidence="1" type="ORF">SAMN05661099_1354</name>
</gene>
<organism evidence="1 2">
    <name type="scientific">Daejeonella lutea</name>
    <dbReference type="NCBI Taxonomy" id="572036"/>
    <lineage>
        <taxon>Bacteria</taxon>
        <taxon>Pseudomonadati</taxon>
        <taxon>Bacteroidota</taxon>
        <taxon>Sphingobacteriia</taxon>
        <taxon>Sphingobacteriales</taxon>
        <taxon>Sphingobacteriaceae</taxon>
        <taxon>Daejeonella</taxon>
    </lineage>
</organism>
<dbReference type="Proteomes" id="UP000189981">
    <property type="component" value="Unassembled WGS sequence"/>
</dbReference>
<evidence type="ECO:0000313" key="2">
    <source>
        <dbReference type="Proteomes" id="UP000189981"/>
    </source>
</evidence>
<reference evidence="2" key="1">
    <citation type="submission" date="2017-02" db="EMBL/GenBank/DDBJ databases">
        <authorList>
            <person name="Varghese N."/>
            <person name="Submissions S."/>
        </authorList>
    </citation>
    <scope>NUCLEOTIDE SEQUENCE [LARGE SCALE GENOMIC DNA]</scope>
    <source>
        <strain evidence="2">DSM 22385</strain>
    </source>
</reference>
<dbReference type="AlphaFoldDB" id="A0A1T5B6H8"/>
<evidence type="ECO:0000313" key="1">
    <source>
        <dbReference type="EMBL" id="SKB42836.1"/>
    </source>
</evidence>